<name>A0ABR2PD60_9ROSI</name>
<protein>
    <submittedName>
        <fullName evidence="1">Uncharacterized protein</fullName>
    </submittedName>
</protein>
<comment type="caution">
    <text evidence="1">The sequence shown here is derived from an EMBL/GenBank/DDBJ whole genome shotgun (WGS) entry which is preliminary data.</text>
</comment>
<evidence type="ECO:0000313" key="2">
    <source>
        <dbReference type="Proteomes" id="UP001396334"/>
    </source>
</evidence>
<dbReference type="EMBL" id="JBBPBN010000065">
    <property type="protein sequence ID" value="KAK8986100.1"/>
    <property type="molecule type" value="Genomic_DNA"/>
</dbReference>
<evidence type="ECO:0000313" key="1">
    <source>
        <dbReference type="EMBL" id="KAK8986100.1"/>
    </source>
</evidence>
<gene>
    <name evidence="1" type="ORF">V6N11_082382</name>
</gene>
<organism evidence="1 2">
    <name type="scientific">Hibiscus sabdariffa</name>
    <name type="common">roselle</name>
    <dbReference type="NCBI Taxonomy" id="183260"/>
    <lineage>
        <taxon>Eukaryota</taxon>
        <taxon>Viridiplantae</taxon>
        <taxon>Streptophyta</taxon>
        <taxon>Embryophyta</taxon>
        <taxon>Tracheophyta</taxon>
        <taxon>Spermatophyta</taxon>
        <taxon>Magnoliopsida</taxon>
        <taxon>eudicotyledons</taxon>
        <taxon>Gunneridae</taxon>
        <taxon>Pentapetalae</taxon>
        <taxon>rosids</taxon>
        <taxon>malvids</taxon>
        <taxon>Malvales</taxon>
        <taxon>Malvaceae</taxon>
        <taxon>Malvoideae</taxon>
        <taxon>Hibiscus</taxon>
    </lineage>
</organism>
<reference evidence="1 2" key="1">
    <citation type="journal article" date="2024" name="G3 (Bethesda)">
        <title>Genome assembly of Hibiscus sabdariffa L. provides insights into metabolisms of medicinal natural products.</title>
        <authorList>
            <person name="Kim T."/>
        </authorList>
    </citation>
    <scope>NUCLEOTIDE SEQUENCE [LARGE SCALE GENOMIC DNA]</scope>
    <source>
        <strain evidence="1">TK-2024</strain>
        <tissue evidence="1">Old leaves</tissue>
    </source>
</reference>
<keyword evidence="2" id="KW-1185">Reference proteome</keyword>
<sequence length="126" mass="13636">MRAMDSGRQDGLPEERRITVWREEPTLAVLGEALAPAEVAVVDRGKKAVVDSELDSTLYRDITTFSNSNLVGVENLTVVPIEVTDFVLGHPVVSQTNPSEVVRRRNGGLVRDYVRLGVGGHGLGKG</sequence>
<proteinExistence type="predicted"/>
<dbReference type="Proteomes" id="UP001396334">
    <property type="component" value="Unassembled WGS sequence"/>
</dbReference>
<accession>A0ABR2PD60</accession>